<proteinExistence type="predicted"/>
<dbReference type="Proteomes" id="UP001207468">
    <property type="component" value="Unassembled WGS sequence"/>
</dbReference>
<keyword evidence="2" id="KW-1185">Reference proteome</keyword>
<dbReference type="EMBL" id="JAGFNK010001002">
    <property type="protein sequence ID" value="KAI9436146.1"/>
    <property type="molecule type" value="Genomic_DNA"/>
</dbReference>
<evidence type="ECO:0000313" key="1">
    <source>
        <dbReference type="EMBL" id="KAI9436146.1"/>
    </source>
</evidence>
<protein>
    <submittedName>
        <fullName evidence="1">Uncharacterized protein</fullName>
    </submittedName>
</protein>
<comment type="caution">
    <text evidence="1">The sequence shown here is derived from an EMBL/GenBank/DDBJ whole genome shotgun (WGS) entry which is preliminary data.</text>
</comment>
<organism evidence="1 2">
    <name type="scientific">Russula earlei</name>
    <dbReference type="NCBI Taxonomy" id="71964"/>
    <lineage>
        <taxon>Eukaryota</taxon>
        <taxon>Fungi</taxon>
        <taxon>Dikarya</taxon>
        <taxon>Basidiomycota</taxon>
        <taxon>Agaricomycotina</taxon>
        <taxon>Agaricomycetes</taxon>
        <taxon>Russulales</taxon>
        <taxon>Russulaceae</taxon>
        <taxon>Russula</taxon>
    </lineage>
</organism>
<gene>
    <name evidence="1" type="ORF">F5148DRAFT_1371986</name>
</gene>
<accession>A0ACC0TSY4</accession>
<name>A0ACC0TSY4_9AGAM</name>
<evidence type="ECO:0000313" key="2">
    <source>
        <dbReference type="Proteomes" id="UP001207468"/>
    </source>
</evidence>
<sequence>MGEQQRRESVACRRHGHGHVAVTAARSSQWPWAMLTIRGRREVAMAMPESSSSSPVEGNGSQWEECFARQTCRRHGHEHTTVTAARSSQWPWATLTIRGRRRALWPCRVVVIVTNAVTQEMGVGKQLESQGRKKLF</sequence>
<feature type="non-terminal residue" evidence="1">
    <location>
        <position position="136"/>
    </location>
</feature>
<reference evidence="1" key="1">
    <citation type="submission" date="2021-03" db="EMBL/GenBank/DDBJ databases">
        <title>Evolutionary priming and transition to the ectomycorrhizal habit in an iconic lineage of mushroom-forming fungi: is preadaptation a requirement?</title>
        <authorList>
            <consortium name="DOE Joint Genome Institute"/>
            <person name="Looney B.P."/>
            <person name="Miyauchi S."/>
            <person name="Morin E."/>
            <person name="Drula E."/>
            <person name="Courty P.E."/>
            <person name="Chicoki N."/>
            <person name="Fauchery L."/>
            <person name="Kohler A."/>
            <person name="Kuo A."/>
            <person name="LaButti K."/>
            <person name="Pangilinan J."/>
            <person name="Lipzen A."/>
            <person name="Riley R."/>
            <person name="Andreopoulos W."/>
            <person name="He G."/>
            <person name="Johnson J."/>
            <person name="Barry K.W."/>
            <person name="Grigoriev I.V."/>
            <person name="Nagy L."/>
            <person name="Hibbett D."/>
            <person name="Henrissat B."/>
            <person name="Matheny P.B."/>
            <person name="Labbe J."/>
            <person name="Martin A.F."/>
        </authorList>
    </citation>
    <scope>NUCLEOTIDE SEQUENCE</scope>
    <source>
        <strain evidence="1">BPL698</strain>
    </source>
</reference>